<sequence length="177" mass="20728">MPNVIVLRISLIKIFFYICFFIYLTIHLVDGCISSRTLREIAQKLFSEDEIFINSTKTEIPKKLTQKKFFESIKICPPEYESTVKCYNGGVVKCKFWNNKIVGIPFCHCSRDYGGQYCDKPLNIAYLVMNKQDTIKQPNDIFEIILLLLFFTSILSFFIYLYLMKRCTAKNNFSLCI</sequence>
<evidence type="ECO:0000313" key="4">
    <source>
        <dbReference type="WBParaSite" id="TCONS_00014862.p1"/>
    </source>
</evidence>
<dbReference type="WBParaSite" id="TCONS_00014862.p1">
    <property type="protein sequence ID" value="TCONS_00014862.p1"/>
    <property type="gene ID" value="XLOC_010074"/>
</dbReference>
<keyword evidence="2" id="KW-1185">Reference proteome</keyword>
<evidence type="ECO:0000256" key="1">
    <source>
        <dbReference type="SAM" id="Phobius"/>
    </source>
</evidence>
<keyword evidence="1" id="KW-1133">Transmembrane helix</keyword>
<dbReference type="WBParaSite" id="SSTP_0000632600.1">
    <property type="protein sequence ID" value="SSTP_0000632600.1"/>
    <property type="gene ID" value="SSTP_0000632600"/>
</dbReference>
<keyword evidence="1" id="KW-0472">Membrane</keyword>
<feature type="transmembrane region" description="Helical" evidence="1">
    <location>
        <begin position="141"/>
        <end position="163"/>
    </location>
</feature>
<protein>
    <submittedName>
        <fullName evidence="3 4">EGF-like domain-containing protein</fullName>
    </submittedName>
</protein>
<name>A0A0K0E9Z4_STRER</name>
<accession>A0A0K0E9Z4</accession>
<keyword evidence="1" id="KW-0812">Transmembrane</keyword>
<proteinExistence type="predicted"/>
<feature type="transmembrane region" description="Helical" evidence="1">
    <location>
        <begin position="6"/>
        <end position="29"/>
    </location>
</feature>
<reference evidence="3" key="1">
    <citation type="submission" date="2015-08" db="UniProtKB">
        <authorList>
            <consortium name="WormBaseParasite"/>
        </authorList>
    </citation>
    <scope>IDENTIFICATION</scope>
</reference>
<dbReference type="AlphaFoldDB" id="A0A0K0E9Z4"/>
<organism evidence="3">
    <name type="scientific">Strongyloides stercoralis</name>
    <name type="common">Threadworm</name>
    <dbReference type="NCBI Taxonomy" id="6248"/>
    <lineage>
        <taxon>Eukaryota</taxon>
        <taxon>Metazoa</taxon>
        <taxon>Ecdysozoa</taxon>
        <taxon>Nematoda</taxon>
        <taxon>Chromadorea</taxon>
        <taxon>Rhabditida</taxon>
        <taxon>Tylenchina</taxon>
        <taxon>Panagrolaimomorpha</taxon>
        <taxon>Strongyloidoidea</taxon>
        <taxon>Strongyloididae</taxon>
        <taxon>Strongyloides</taxon>
    </lineage>
</organism>
<dbReference type="Proteomes" id="UP000035681">
    <property type="component" value="Unplaced"/>
</dbReference>
<evidence type="ECO:0000313" key="2">
    <source>
        <dbReference type="Proteomes" id="UP000035681"/>
    </source>
</evidence>
<evidence type="ECO:0000313" key="3">
    <source>
        <dbReference type="WBParaSite" id="SSTP_0000632600.1"/>
    </source>
</evidence>